<evidence type="ECO:0000256" key="3">
    <source>
        <dbReference type="ARBA" id="ARBA00022741"/>
    </source>
</evidence>
<evidence type="ECO:0000256" key="5">
    <source>
        <dbReference type="ARBA" id="ARBA00022806"/>
    </source>
</evidence>
<evidence type="ECO:0000256" key="7">
    <source>
        <dbReference type="ARBA" id="ARBA00047984"/>
    </source>
</evidence>
<feature type="domain" description="Helicase ATP-binding" evidence="8">
    <location>
        <begin position="35"/>
        <end position="227"/>
    </location>
</feature>
<evidence type="ECO:0000256" key="6">
    <source>
        <dbReference type="ARBA" id="ARBA00022840"/>
    </source>
</evidence>
<comment type="similarity">
    <text evidence="1">Belongs to the DEAD box helicase family. DEAH subfamily.</text>
</comment>
<keyword evidence="6" id="KW-0067">ATP-binding</keyword>
<dbReference type="EMBL" id="JBBPBM010000181">
    <property type="protein sequence ID" value="KAK8501814.1"/>
    <property type="molecule type" value="Genomic_DNA"/>
</dbReference>
<gene>
    <name evidence="9" type="ORF">V6N12_072949</name>
</gene>
<sequence length="418" mass="47044">MGPLSAPTVVHVKRPDEVESKRKDLPIVMMEQEIMEAINENPTVIICGETGCGKTTQVPQFLYEAGFASKLSTIRSGVIGVTQPRCVAVLATAKRVAFELGLHLGKEVGFQVRHDKKIGDRCSTKFMTDGILLREVQNDALLKRYSVVVLDEAHERSLNTDILIGMLSRVIQLRQDLYKKQQQMVSSGRSVSPENMIFPLKLVLMSATLCVEDFVSERRLFRIAPPVIEVPTRQYPVTIHFSKRTELVDYIGQAFKKVMSIHKRLPPGGILIFVTGQREVEYLCRRLRKASKYLVTKISKEDKGIEVTPYSQVKSDEGINMKDISEAFEINGDSSHQKTDRFSSYDEDHYDYYEDDSDASYDSKTDSELETFYEDGKTLDQKPMEDDDNLVDVLGGDGSLASLKAAFETLCLCLGKMV</sequence>
<evidence type="ECO:0000256" key="2">
    <source>
        <dbReference type="ARBA" id="ARBA00012552"/>
    </source>
</evidence>
<dbReference type="Pfam" id="PF00270">
    <property type="entry name" value="DEAD"/>
    <property type="match status" value="1"/>
</dbReference>
<evidence type="ECO:0000259" key="8">
    <source>
        <dbReference type="PROSITE" id="PS51192"/>
    </source>
</evidence>
<evidence type="ECO:0000256" key="1">
    <source>
        <dbReference type="ARBA" id="ARBA00008792"/>
    </source>
</evidence>
<evidence type="ECO:0000256" key="4">
    <source>
        <dbReference type="ARBA" id="ARBA00022801"/>
    </source>
</evidence>
<dbReference type="EC" id="3.6.4.13" evidence="2"/>
<keyword evidence="3" id="KW-0547">Nucleotide-binding</keyword>
<dbReference type="Proteomes" id="UP001472677">
    <property type="component" value="Unassembled WGS sequence"/>
</dbReference>
<evidence type="ECO:0000313" key="9">
    <source>
        <dbReference type="EMBL" id="KAK8501814.1"/>
    </source>
</evidence>
<organism evidence="9 10">
    <name type="scientific">Hibiscus sabdariffa</name>
    <name type="common">roselle</name>
    <dbReference type="NCBI Taxonomy" id="183260"/>
    <lineage>
        <taxon>Eukaryota</taxon>
        <taxon>Viridiplantae</taxon>
        <taxon>Streptophyta</taxon>
        <taxon>Embryophyta</taxon>
        <taxon>Tracheophyta</taxon>
        <taxon>Spermatophyta</taxon>
        <taxon>Magnoliopsida</taxon>
        <taxon>eudicotyledons</taxon>
        <taxon>Gunneridae</taxon>
        <taxon>Pentapetalae</taxon>
        <taxon>rosids</taxon>
        <taxon>malvids</taxon>
        <taxon>Malvales</taxon>
        <taxon>Malvaceae</taxon>
        <taxon>Malvoideae</taxon>
        <taxon>Hibiscus</taxon>
    </lineage>
</organism>
<comment type="catalytic activity">
    <reaction evidence="7">
        <text>ATP + H2O = ADP + phosphate + H(+)</text>
        <dbReference type="Rhea" id="RHEA:13065"/>
        <dbReference type="ChEBI" id="CHEBI:15377"/>
        <dbReference type="ChEBI" id="CHEBI:15378"/>
        <dbReference type="ChEBI" id="CHEBI:30616"/>
        <dbReference type="ChEBI" id="CHEBI:43474"/>
        <dbReference type="ChEBI" id="CHEBI:456216"/>
        <dbReference type="EC" id="3.6.4.13"/>
    </reaction>
</comment>
<evidence type="ECO:0000313" key="10">
    <source>
        <dbReference type="Proteomes" id="UP001472677"/>
    </source>
</evidence>
<keyword evidence="10" id="KW-1185">Reference proteome</keyword>
<proteinExistence type="inferred from homology"/>
<dbReference type="InterPro" id="IPR027417">
    <property type="entry name" value="P-loop_NTPase"/>
</dbReference>
<dbReference type="InterPro" id="IPR014001">
    <property type="entry name" value="Helicase_ATP-bd"/>
</dbReference>
<dbReference type="Gene3D" id="3.40.50.300">
    <property type="entry name" value="P-loop containing nucleotide triphosphate hydrolases"/>
    <property type="match status" value="2"/>
</dbReference>
<name>A0ABR2B679_9ROSI</name>
<protein>
    <recommendedName>
        <fullName evidence="2">RNA helicase</fullName>
        <ecNumber evidence="2">3.6.4.13</ecNumber>
    </recommendedName>
</protein>
<dbReference type="PANTHER" id="PTHR18934">
    <property type="entry name" value="ATP-DEPENDENT RNA HELICASE"/>
    <property type="match status" value="1"/>
</dbReference>
<reference evidence="9 10" key="1">
    <citation type="journal article" date="2024" name="G3 (Bethesda)">
        <title>Genome assembly of Hibiscus sabdariffa L. provides insights into metabolisms of medicinal natural products.</title>
        <authorList>
            <person name="Kim T."/>
        </authorList>
    </citation>
    <scope>NUCLEOTIDE SEQUENCE [LARGE SCALE GENOMIC DNA]</scope>
    <source>
        <strain evidence="9">TK-2024</strain>
        <tissue evidence="9">Old leaves</tissue>
    </source>
</reference>
<dbReference type="PROSITE" id="PS00690">
    <property type="entry name" value="DEAH_ATP_HELICASE"/>
    <property type="match status" value="1"/>
</dbReference>
<comment type="caution">
    <text evidence="9">The sequence shown here is derived from an EMBL/GenBank/DDBJ whole genome shotgun (WGS) entry which is preliminary data.</text>
</comment>
<dbReference type="PROSITE" id="PS51192">
    <property type="entry name" value="HELICASE_ATP_BIND_1"/>
    <property type="match status" value="1"/>
</dbReference>
<keyword evidence="5" id="KW-0347">Helicase</keyword>
<accession>A0ABR2B679</accession>
<dbReference type="PANTHER" id="PTHR18934:SF99">
    <property type="entry name" value="ATP-DEPENDENT RNA HELICASE DHX37-RELATED"/>
    <property type="match status" value="1"/>
</dbReference>
<keyword evidence="4" id="KW-0378">Hydrolase</keyword>
<dbReference type="CDD" id="cd17982">
    <property type="entry name" value="DEXHc_DHX37"/>
    <property type="match status" value="1"/>
</dbReference>
<dbReference type="SMART" id="SM00487">
    <property type="entry name" value="DEXDc"/>
    <property type="match status" value="1"/>
</dbReference>
<dbReference type="InterPro" id="IPR011545">
    <property type="entry name" value="DEAD/DEAH_box_helicase_dom"/>
</dbReference>
<dbReference type="InterPro" id="IPR002464">
    <property type="entry name" value="DNA/RNA_helicase_DEAH_CS"/>
</dbReference>
<dbReference type="SUPFAM" id="SSF52540">
    <property type="entry name" value="P-loop containing nucleoside triphosphate hydrolases"/>
    <property type="match status" value="1"/>
</dbReference>